<dbReference type="InterPro" id="IPR013924">
    <property type="entry name" value="RNase_H2_suC"/>
</dbReference>
<gene>
    <name evidence="1" type="ORF">CEURO_LOCUS4237</name>
</gene>
<dbReference type="OrthoDB" id="6222486at2759"/>
<reference evidence="1" key="1">
    <citation type="submission" date="2022-07" db="EMBL/GenBank/DDBJ databases">
        <authorList>
            <person name="Macas J."/>
            <person name="Novak P."/>
            <person name="Neumann P."/>
        </authorList>
    </citation>
    <scope>NUCLEOTIDE SEQUENCE</scope>
</reference>
<sequence length="228" mass="25563">MDNNSKLSSNFSFLSCFSVVKIGLNQLLQVTERRNLFQSGRVLKLKCTGKLGLLYVISNFSSRAMEETIDRRASGTVDLSGNLCSAMDLTGRVHQLPCCIKYNGSSEVSNYFRPKPTEVVFDGLSVEEAQFRGRKLQGTTLPIPQGYSGFVLGKKKPDGKGSMSQERPNCWEVKAKFQNLTYWNHDTVPSQNDALPRTFHMFDIAKALHRPLSTEELDSVSIEKLIDE</sequence>
<evidence type="ECO:0000313" key="2">
    <source>
        <dbReference type="Proteomes" id="UP001152484"/>
    </source>
</evidence>
<name>A0A9P0YR47_CUSEU</name>
<keyword evidence="2" id="KW-1185">Reference proteome</keyword>
<dbReference type="PANTHER" id="PTHR47204">
    <property type="entry name" value="OS02G0168900 PROTEIN"/>
    <property type="match status" value="1"/>
</dbReference>
<dbReference type="PANTHER" id="PTHR47204:SF1">
    <property type="entry name" value="RIBONUCLEASE H2 SUBUNIT C"/>
    <property type="match status" value="1"/>
</dbReference>
<proteinExistence type="predicted"/>
<protein>
    <submittedName>
        <fullName evidence="1">Uncharacterized protein</fullName>
    </submittedName>
</protein>
<accession>A0A9P0YR47</accession>
<dbReference type="CDD" id="cd09271">
    <property type="entry name" value="RNase_H2-C"/>
    <property type="match status" value="1"/>
</dbReference>
<dbReference type="AlphaFoldDB" id="A0A9P0YR47"/>
<comment type="caution">
    <text evidence="1">The sequence shown here is derived from an EMBL/GenBank/DDBJ whole genome shotgun (WGS) entry which is preliminary data.</text>
</comment>
<dbReference type="Gene3D" id="2.40.128.680">
    <property type="match status" value="1"/>
</dbReference>
<dbReference type="EMBL" id="CAMAPE010000008">
    <property type="protein sequence ID" value="CAH9072223.1"/>
    <property type="molecule type" value="Genomic_DNA"/>
</dbReference>
<evidence type="ECO:0000313" key="1">
    <source>
        <dbReference type="EMBL" id="CAH9072223.1"/>
    </source>
</evidence>
<dbReference type="GO" id="GO:0032299">
    <property type="term" value="C:ribonuclease H2 complex"/>
    <property type="evidence" value="ECO:0007669"/>
    <property type="project" value="InterPro"/>
</dbReference>
<dbReference type="Pfam" id="PF08615">
    <property type="entry name" value="RNase_H2_suC"/>
    <property type="match status" value="1"/>
</dbReference>
<dbReference type="Proteomes" id="UP001152484">
    <property type="component" value="Unassembled WGS sequence"/>
</dbReference>
<organism evidence="1 2">
    <name type="scientific">Cuscuta europaea</name>
    <name type="common">European dodder</name>
    <dbReference type="NCBI Taxonomy" id="41803"/>
    <lineage>
        <taxon>Eukaryota</taxon>
        <taxon>Viridiplantae</taxon>
        <taxon>Streptophyta</taxon>
        <taxon>Embryophyta</taxon>
        <taxon>Tracheophyta</taxon>
        <taxon>Spermatophyta</taxon>
        <taxon>Magnoliopsida</taxon>
        <taxon>eudicotyledons</taxon>
        <taxon>Gunneridae</taxon>
        <taxon>Pentapetalae</taxon>
        <taxon>asterids</taxon>
        <taxon>lamiids</taxon>
        <taxon>Solanales</taxon>
        <taxon>Convolvulaceae</taxon>
        <taxon>Cuscuteae</taxon>
        <taxon>Cuscuta</taxon>
        <taxon>Cuscuta subgen. Cuscuta</taxon>
    </lineage>
</organism>
<dbReference type="GO" id="GO:0006401">
    <property type="term" value="P:RNA catabolic process"/>
    <property type="evidence" value="ECO:0007669"/>
    <property type="project" value="InterPro"/>
</dbReference>